<dbReference type="EMBL" id="JAMQQD010000001">
    <property type="protein sequence ID" value="MCW7513609.1"/>
    <property type="molecule type" value="Genomic_DNA"/>
</dbReference>
<evidence type="ECO:0000313" key="1">
    <source>
        <dbReference type="EMBL" id="MCW7513609.1"/>
    </source>
</evidence>
<protein>
    <submittedName>
        <fullName evidence="1">Uncharacterized protein</fullName>
    </submittedName>
</protein>
<dbReference type="EMBL" id="RQGI01000054">
    <property type="protein sequence ID" value="TGL67697.1"/>
    <property type="molecule type" value="Genomic_DNA"/>
</dbReference>
<dbReference type="GeneID" id="93340260"/>
<evidence type="ECO:0000313" key="4">
    <source>
        <dbReference type="Proteomes" id="UP001209694"/>
    </source>
</evidence>
<sequence length="226" mass="26680">MLLTDLFRFNPLNLFLPPKVVPKSNYKVTLLLGSLKKVIQTEIIAEDPDLESMEVGSAKGEVILTGTYRMEWLWIARILKVNSIRYRVRLKPVLVKDNKARLKIVGYRVWDTKPRRFDFVRWFVKIDPFHKKKVFESIIHAAPHILSITGLQWELLFDLNYFLNLVPTIAGKIEIQYLVADHNELYIFVRSSTILKPLVDFFGPEYLKIDYIEEDRDIQMLLWENE</sequence>
<dbReference type="AlphaFoldDB" id="A0A2N0AXB3"/>
<keyword evidence="3" id="KW-1185">Reference proteome</keyword>
<accession>A0A2N0AXB3</accession>
<dbReference type="RefSeq" id="WP_100725417.1">
    <property type="nucleotide sequence ID" value="NZ_JAIZBN010000001.1"/>
</dbReference>
<dbReference type="Proteomes" id="UP001209694">
    <property type="component" value="Unassembled WGS sequence"/>
</dbReference>
<evidence type="ECO:0000313" key="3">
    <source>
        <dbReference type="Proteomes" id="UP000297352"/>
    </source>
</evidence>
<reference evidence="1" key="3">
    <citation type="submission" date="2022-06" db="EMBL/GenBank/DDBJ databases">
        <title>Leptospira isolates from biofilms formed at urban environments.</title>
        <authorList>
            <person name="Ribeiro P.S."/>
            <person name="Sousa T."/>
            <person name="Carvalho N."/>
            <person name="Aburjaile F."/>
            <person name="Neves F."/>
            <person name="Oliveira D."/>
            <person name="Blanco L."/>
            <person name="Lima J."/>
            <person name="Costa F."/>
            <person name="Brenig B."/>
            <person name="Soares S."/>
            <person name="Ramos R."/>
            <person name="Goes-Neto A."/>
            <person name="Matiuzzi M."/>
            <person name="Azevedo V."/>
            <person name="Ristow P."/>
        </authorList>
    </citation>
    <scope>NUCLEOTIDE SEQUENCE</scope>
    <source>
        <strain evidence="1">VSF7</strain>
    </source>
</reference>
<comment type="caution">
    <text evidence="1">The sequence shown here is derived from an EMBL/GenBank/DDBJ whole genome shotgun (WGS) entry which is preliminary data.</text>
</comment>
<proteinExistence type="predicted"/>
<name>A0A2N0AXB3_9LEPT</name>
<reference evidence="2" key="1">
    <citation type="submission" date="2018-10" db="EMBL/GenBank/DDBJ databases">
        <authorList>
            <person name="Vincent A.T."/>
            <person name="Schiettekatte O."/>
            <person name="Bourhy P."/>
            <person name="Veyrier F.J."/>
            <person name="Picardeau M."/>
        </authorList>
    </citation>
    <scope>NUCLEOTIDE SEQUENCE</scope>
    <source>
        <strain evidence="2">201702449</strain>
    </source>
</reference>
<gene>
    <name evidence="2" type="ORF">EHQ60_14795</name>
    <name evidence="1" type="ORF">ND810_00460</name>
</gene>
<reference evidence="3" key="2">
    <citation type="journal article" date="2019" name="PLoS Negl. Trop. Dis.">
        <title>Revisiting the worldwide diversity of Leptospira species in the environment.</title>
        <authorList>
            <person name="Vincent A.T."/>
            <person name="Schiettekatte O."/>
            <person name="Bourhy P."/>
            <person name="Veyrier F.J."/>
            <person name="Picardeau M."/>
        </authorList>
    </citation>
    <scope>NUCLEOTIDE SEQUENCE [LARGE SCALE GENOMIC DNA]</scope>
    <source>
        <strain evidence="3">201702449</strain>
    </source>
</reference>
<dbReference type="Proteomes" id="UP000297352">
    <property type="component" value="Unassembled WGS sequence"/>
</dbReference>
<organism evidence="1 4">
    <name type="scientific">Leptospira levettii</name>
    <dbReference type="NCBI Taxonomy" id="2023178"/>
    <lineage>
        <taxon>Bacteria</taxon>
        <taxon>Pseudomonadati</taxon>
        <taxon>Spirochaetota</taxon>
        <taxon>Spirochaetia</taxon>
        <taxon>Leptospirales</taxon>
        <taxon>Leptospiraceae</taxon>
        <taxon>Leptospira</taxon>
    </lineage>
</organism>
<evidence type="ECO:0000313" key="2">
    <source>
        <dbReference type="EMBL" id="TGL67697.1"/>
    </source>
</evidence>